<keyword evidence="3" id="KW-1185">Reference proteome</keyword>
<protein>
    <submittedName>
        <fullName evidence="2">Crp/Fnr family transcriptional regulator</fullName>
    </submittedName>
</protein>
<evidence type="ECO:0000313" key="3">
    <source>
        <dbReference type="Proteomes" id="UP001138686"/>
    </source>
</evidence>
<dbReference type="InterPro" id="IPR000595">
    <property type="entry name" value="cNMP-bd_dom"/>
</dbReference>
<dbReference type="EMBL" id="JAHWDP010000001">
    <property type="protein sequence ID" value="MBW2937079.1"/>
    <property type="molecule type" value="Genomic_DNA"/>
</dbReference>
<proteinExistence type="predicted"/>
<dbReference type="CDD" id="cd00038">
    <property type="entry name" value="CAP_ED"/>
    <property type="match status" value="1"/>
</dbReference>
<dbReference type="Proteomes" id="UP001138686">
    <property type="component" value="Unassembled WGS sequence"/>
</dbReference>
<evidence type="ECO:0000259" key="1">
    <source>
        <dbReference type="Pfam" id="PF00027"/>
    </source>
</evidence>
<feature type="domain" description="Cyclic nucleotide-binding" evidence="1">
    <location>
        <begin position="69"/>
        <end position="156"/>
    </location>
</feature>
<organism evidence="2 3">
    <name type="scientific">Halomarinibacterium sedimenti</name>
    <dbReference type="NCBI Taxonomy" id="2857106"/>
    <lineage>
        <taxon>Bacteria</taxon>
        <taxon>Pseudomonadati</taxon>
        <taxon>Bacteroidota</taxon>
        <taxon>Flavobacteriia</taxon>
        <taxon>Flavobacteriales</taxon>
        <taxon>Flavobacteriaceae</taxon>
        <taxon>Halomarinibacterium</taxon>
    </lineage>
</organism>
<name>A0A9X1FNE7_9FLAO</name>
<gene>
    <name evidence="2" type="ORF">KXJ69_03115</name>
</gene>
<dbReference type="AlphaFoldDB" id="A0A9X1FNE7"/>
<comment type="caution">
    <text evidence="2">The sequence shown here is derived from an EMBL/GenBank/DDBJ whole genome shotgun (WGS) entry which is preliminary data.</text>
</comment>
<evidence type="ECO:0000313" key="2">
    <source>
        <dbReference type="EMBL" id="MBW2937079.1"/>
    </source>
</evidence>
<sequence length="228" mass="26796">MEKYRTTNLRQNNLSKFNTLTKFSYVISAQSNKLVKPSKELLEHSIKRILNTKNLEDSIPEIVSCFEVLHLKKNEFFVAEGNICRYFCFVESGILQHSIIVSGEEKTTYLALKNTYTSALKSFKNQIPSRKNIKAISPCSLWILTIDTFNFLLQNNEAFFQFYFHLIENQIFLIDDYRINLLTLSPEERYQNMLLNEPYLLQQVPLRYLASFLGISTRHMSRIRKNTI</sequence>
<accession>A0A9X1FNE7</accession>
<reference evidence="2" key="1">
    <citation type="submission" date="2021-07" db="EMBL/GenBank/DDBJ databases">
        <title>Aureisphaera sp. CAU 1614 isolated from sea sediment.</title>
        <authorList>
            <person name="Kim W."/>
        </authorList>
    </citation>
    <scope>NUCLEOTIDE SEQUENCE</scope>
    <source>
        <strain evidence="2">CAU 1614</strain>
    </source>
</reference>
<dbReference type="Pfam" id="PF00027">
    <property type="entry name" value="cNMP_binding"/>
    <property type="match status" value="1"/>
</dbReference>